<dbReference type="CDD" id="cd02440">
    <property type="entry name" value="AdoMet_MTases"/>
    <property type="match status" value="1"/>
</dbReference>
<feature type="domain" description="Methyltransferase type 11" evidence="2">
    <location>
        <begin position="73"/>
        <end position="179"/>
    </location>
</feature>
<evidence type="ECO:0000256" key="1">
    <source>
        <dbReference type="SAM" id="SignalP"/>
    </source>
</evidence>
<protein>
    <recommendedName>
        <fullName evidence="2">Methyltransferase type 11 domain-containing protein</fullName>
    </recommendedName>
</protein>
<dbReference type="Pfam" id="PF08241">
    <property type="entry name" value="Methyltransf_11"/>
    <property type="match status" value="1"/>
</dbReference>
<comment type="caution">
    <text evidence="3">The sequence shown here is derived from an EMBL/GenBank/DDBJ whole genome shotgun (WGS) entry which is preliminary data.</text>
</comment>
<dbReference type="SUPFAM" id="SSF53335">
    <property type="entry name" value="S-adenosyl-L-methionine-dependent methyltransferases"/>
    <property type="match status" value="1"/>
</dbReference>
<dbReference type="InterPro" id="IPR029063">
    <property type="entry name" value="SAM-dependent_MTases_sf"/>
</dbReference>
<sequence length="252" mass="26544">MYQLKKLELVTAVGSAALLALSSVSAQSSADLVAAALSHQDRPAEEAADDARRMPLEVLSFAGIEAGMSVLELEAGGGWYTEVLSRTVGSTGAVVMQNPPAFEGFTGDADDNRAASLSNVTLSTTNFDMLEPGDASIDLVTWILGPHELWFMPGGNSLGDADQTFTEIARVLKPGGRFLAVDHHATADAGPEVGGTLHRIGEGIISEHAQAAGLRLIRSSNMHINPEDTMTNGATDPAIRGRTSKFVLLFEK</sequence>
<organism evidence="3 4">
    <name type="scientific">OM182 bacterium BACL3 MAG-120619-bin3</name>
    <dbReference type="NCBI Taxonomy" id="1655593"/>
    <lineage>
        <taxon>Bacteria</taxon>
        <taxon>Pseudomonadati</taxon>
        <taxon>Pseudomonadota</taxon>
        <taxon>Gammaproteobacteria</taxon>
        <taxon>OMG group</taxon>
        <taxon>OM182 clade</taxon>
    </lineage>
</organism>
<dbReference type="Proteomes" id="UP000051242">
    <property type="component" value="Unassembled WGS sequence"/>
</dbReference>
<keyword evidence="1" id="KW-0732">Signal</keyword>
<evidence type="ECO:0000313" key="3">
    <source>
        <dbReference type="EMBL" id="KRO79146.1"/>
    </source>
</evidence>
<dbReference type="Gene3D" id="3.40.50.150">
    <property type="entry name" value="Vaccinia Virus protein VP39"/>
    <property type="match status" value="1"/>
</dbReference>
<dbReference type="InterPro" id="IPR013216">
    <property type="entry name" value="Methyltransf_11"/>
</dbReference>
<evidence type="ECO:0000313" key="4">
    <source>
        <dbReference type="Proteomes" id="UP000051242"/>
    </source>
</evidence>
<dbReference type="EMBL" id="LICD01000211">
    <property type="protein sequence ID" value="KRO79146.1"/>
    <property type="molecule type" value="Genomic_DNA"/>
</dbReference>
<dbReference type="AlphaFoldDB" id="A0A0R2T399"/>
<dbReference type="GO" id="GO:0008757">
    <property type="term" value="F:S-adenosylmethionine-dependent methyltransferase activity"/>
    <property type="evidence" value="ECO:0007669"/>
    <property type="project" value="InterPro"/>
</dbReference>
<feature type="chain" id="PRO_5006424297" description="Methyltransferase type 11 domain-containing protein" evidence="1">
    <location>
        <begin position="27"/>
        <end position="252"/>
    </location>
</feature>
<name>A0A0R2T399_9GAMM</name>
<evidence type="ECO:0000259" key="2">
    <source>
        <dbReference type="Pfam" id="PF08241"/>
    </source>
</evidence>
<feature type="signal peptide" evidence="1">
    <location>
        <begin position="1"/>
        <end position="26"/>
    </location>
</feature>
<reference evidence="3 4" key="1">
    <citation type="submission" date="2015-10" db="EMBL/GenBank/DDBJ databases">
        <title>Metagenome-Assembled Genomes uncover a global brackish microbiome.</title>
        <authorList>
            <person name="Hugerth L.W."/>
            <person name="Larsson J."/>
            <person name="Alneberg J."/>
            <person name="Lindh M.V."/>
            <person name="Legrand C."/>
            <person name="Pinhassi J."/>
            <person name="Andersson A.F."/>
        </authorList>
    </citation>
    <scope>NUCLEOTIDE SEQUENCE [LARGE SCALE GENOMIC DNA]</scope>
    <source>
        <strain evidence="3">BACL22 MAG-120619-bin3</strain>
    </source>
</reference>
<proteinExistence type="predicted"/>
<gene>
    <name evidence="3" type="ORF">ABR85_02120</name>
</gene>
<accession>A0A0R2T399</accession>